<evidence type="ECO:0000256" key="1">
    <source>
        <dbReference type="ARBA" id="ARBA00001286"/>
    </source>
</evidence>
<dbReference type="HAMAP" id="MF_00772">
    <property type="entry name" value="OGT"/>
    <property type="match status" value="1"/>
</dbReference>
<proteinExistence type="inferred from homology"/>
<dbReference type="GO" id="GO:0003908">
    <property type="term" value="F:methylated-DNA-[protein]-cysteine S-methyltransferase activity"/>
    <property type="evidence" value="ECO:0007669"/>
    <property type="project" value="UniProtKB-UniRule"/>
</dbReference>
<dbReference type="Gene3D" id="3.30.160.70">
    <property type="entry name" value="Methylated DNA-protein cysteine methyltransferase domain"/>
    <property type="match status" value="1"/>
</dbReference>
<gene>
    <name evidence="11" type="ORF">FYC51_10670</name>
</gene>
<dbReference type="InterPro" id="IPR036217">
    <property type="entry name" value="MethylDNA_cys_MeTrfase_DNAb"/>
</dbReference>
<dbReference type="SUPFAM" id="SSF46767">
    <property type="entry name" value="Methylated DNA-protein cysteine methyltransferase, C-terminal domain"/>
    <property type="match status" value="1"/>
</dbReference>
<evidence type="ECO:0000256" key="4">
    <source>
        <dbReference type="ARBA" id="ARBA00022603"/>
    </source>
</evidence>
<dbReference type="SUPFAM" id="SSF53155">
    <property type="entry name" value="Methylated DNA-protein cysteine methyltransferase domain"/>
    <property type="match status" value="1"/>
</dbReference>
<comment type="catalytic activity">
    <reaction evidence="1 9">
        <text>a 4-O-methyl-thymidine in DNA + L-cysteinyl-[protein] = a thymidine in DNA + S-methyl-L-cysteinyl-[protein]</text>
        <dbReference type="Rhea" id="RHEA:53428"/>
        <dbReference type="Rhea" id="RHEA-COMP:10131"/>
        <dbReference type="Rhea" id="RHEA-COMP:10132"/>
        <dbReference type="Rhea" id="RHEA-COMP:13555"/>
        <dbReference type="Rhea" id="RHEA-COMP:13556"/>
        <dbReference type="ChEBI" id="CHEBI:29950"/>
        <dbReference type="ChEBI" id="CHEBI:82612"/>
        <dbReference type="ChEBI" id="CHEBI:137386"/>
        <dbReference type="ChEBI" id="CHEBI:137387"/>
        <dbReference type="EC" id="2.1.1.63"/>
    </reaction>
</comment>
<dbReference type="InterPro" id="IPR014048">
    <property type="entry name" value="MethylDNA_cys_MeTrfase_DNA-bd"/>
</dbReference>
<evidence type="ECO:0000256" key="5">
    <source>
        <dbReference type="ARBA" id="ARBA00022679"/>
    </source>
</evidence>
<evidence type="ECO:0000259" key="10">
    <source>
        <dbReference type="Pfam" id="PF01035"/>
    </source>
</evidence>
<reference evidence="11 12" key="1">
    <citation type="submission" date="2019-08" db="EMBL/GenBank/DDBJ databases">
        <authorList>
            <person name="Hu J."/>
        </authorList>
    </citation>
    <scope>NUCLEOTIDE SEQUENCE [LARGE SCALE GENOMIC DNA]</scope>
    <source>
        <strain evidence="11 12">NEAU-184</strain>
    </source>
</reference>
<dbReference type="EMBL" id="VSSB01000001">
    <property type="protein sequence ID" value="TYL54050.1"/>
    <property type="molecule type" value="Genomic_DNA"/>
</dbReference>
<accession>A0A5S4VBM7</accession>
<keyword evidence="3 9" id="KW-0963">Cytoplasm</keyword>
<dbReference type="RefSeq" id="WP_148733514.1">
    <property type="nucleotide sequence ID" value="NZ_VSSB01000001.1"/>
</dbReference>
<evidence type="ECO:0000313" key="11">
    <source>
        <dbReference type="EMBL" id="TYL54050.1"/>
    </source>
</evidence>
<comment type="similarity">
    <text evidence="2 9">Belongs to the MGMT family.</text>
</comment>
<keyword evidence="6 9" id="KW-0227">DNA damage</keyword>
<feature type="active site" description="Nucleophile; methyl group acceptor" evidence="9">
    <location>
        <position position="132"/>
    </location>
</feature>
<comment type="miscellaneous">
    <text evidence="9">This enzyme catalyzes only one turnover and therefore is not strictly catalytic. According to one definition, an enzyme is a biocatalyst that acts repeatedly and over many reaction cycles.</text>
</comment>
<dbReference type="PROSITE" id="PS00374">
    <property type="entry name" value="MGMT"/>
    <property type="match status" value="1"/>
</dbReference>
<feature type="domain" description="Methylated-DNA-[protein]-cysteine S-methyltransferase DNA binding" evidence="10">
    <location>
        <begin position="81"/>
        <end position="161"/>
    </location>
</feature>
<comment type="catalytic activity">
    <reaction evidence="8 9">
        <text>a 6-O-methyl-2'-deoxyguanosine in DNA + L-cysteinyl-[protein] = S-methyl-L-cysteinyl-[protein] + a 2'-deoxyguanosine in DNA</text>
        <dbReference type="Rhea" id="RHEA:24000"/>
        <dbReference type="Rhea" id="RHEA-COMP:10131"/>
        <dbReference type="Rhea" id="RHEA-COMP:10132"/>
        <dbReference type="Rhea" id="RHEA-COMP:11367"/>
        <dbReference type="Rhea" id="RHEA-COMP:11368"/>
        <dbReference type="ChEBI" id="CHEBI:29950"/>
        <dbReference type="ChEBI" id="CHEBI:82612"/>
        <dbReference type="ChEBI" id="CHEBI:85445"/>
        <dbReference type="ChEBI" id="CHEBI:85448"/>
        <dbReference type="EC" id="2.1.1.63"/>
    </reaction>
</comment>
<dbReference type="EC" id="2.1.1.63" evidence="9"/>
<dbReference type="GO" id="GO:0006307">
    <property type="term" value="P:DNA alkylation repair"/>
    <property type="evidence" value="ECO:0007669"/>
    <property type="project" value="UniProtKB-UniRule"/>
</dbReference>
<evidence type="ECO:0000256" key="7">
    <source>
        <dbReference type="ARBA" id="ARBA00023204"/>
    </source>
</evidence>
<dbReference type="InterPro" id="IPR001497">
    <property type="entry name" value="MethylDNA_cys_MeTrfase_AS"/>
</dbReference>
<name>A0A5S4VBM7_9MICO</name>
<dbReference type="Proteomes" id="UP000325243">
    <property type="component" value="Unassembled WGS sequence"/>
</dbReference>
<dbReference type="GO" id="GO:0005737">
    <property type="term" value="C:cytoplasm"/>
    <property type="evidence" value="ECO:0007669"/>
    <property type="project" value="UniProtKB-SubCell"/>
</dbReference>
<evidence type="ECO:0000256" key="6">
    <source>
        <dbReference type="ARBA" id="ARBA00022763"/>
    </source>
</evidence>
<keyword evidence="7 9" id="KW-0234">DNA repair</keyword>
<evidence type="ECO:0000256" key="8">
    <source>
        <dbReference type="ARBA" id="ARBA00049348"/>
    </source>
</evidence>
<comment type="subcellular location">
    <subcellularLocation>
        <location evidence="9">Cytoplasm</location>
    </subcellularLocation>
</comment>
<evidence type="ECO:0000256" key="9">
    <source>
        <dbReference type="HAMAP-Rule" id="MF_00772"/>
    </source>
</evidence>
<dbReference type="NCBIfam" id="TIGR00589">
    <property type="entry name" value="ogt"/>
    <property type="match status" value="1"/>
</dbReference>
<evidence type="ECO:0000256" key="2">
    <source>
        <dbReference type="ARBA" id="ARBA00008711"/>
    </source>
</evidence>
<comment type="function">
    <text evidence="9">Involved in the cellular defense against the biological effects of O6-methylguanine (O6-MeG) and O4-methylthymine (O4-MeT) in DNA. Repairs the methylated nucleobase in DNA by stoichiometrically transferring the methyl group to a cysteine residue in the enzyme. This is a suicide reaction: the enzyme is irreversibly inactivated.</text>
</comment>
<evidence type="ECO:0000313" key="12">
    <source>
        <dbReference type="Proteomes" id="UP000325243"/>
    </source>
</evidence>
<keyword evidence="4 9" id="KW-0489">Methyltransferase</keyword>
<keyword evidence="12" id="KW-1185">Reference proteome</keyword>
<dbReference type="FunFam" id="1.10.10.10:FF:000214">
    <property type="entry name" value="Methylated-DNA--protein-cysteine methyltransferase"/>
    <property type="match status" value="1"/>
</dbReference>
<evidence type="ECO:0000256" key="3">
    <source>
        <dbReference type="ARBA" id="ARBA00022490"/>
    </source>
</evidence>
<dbReference type="InterPro" id="IPR036388">
    <property type="entry name" value="WH-like_DNA-bd_sf"/>
</dbReference>
<dbReference type="AlphaFoldDB" id="A0A5S4VBM7"/>
<sequence length="183" mass="19637">MPRRHATLPTAIGDLLVVADGDALAGIYFPGHWHPPVAGSLGVEVDADTDALVQRLGSELGEYLDGRRTEFDLPMAPVGDEFQLTVWRMLGGIRYGETTTYGELAERLGDRNLARRVGGAVGRNPLSILVPCHRVVGADGSLTGYAGGLDRKRLLLELEGAEVVGAAAAVLRREVAVSARRRW</sequence>
<dbReference type="InterPro" id="IPR023546">
    <property type="entry name" value="MGMT"/>
</dbReference>
<dbReference type="Pfam" id="PF01035">
    <property type="entry name" value="DNA_binding_1"/>
    <property type="match status" value="1"/>
</dbReference>
<dbReference type="Gene3D" id="1.10.10.10">
    <property type="entry name" value="Winged helix-like DNA-binding domain superfamily/Winged helix DNA-binding domain"/>
    <property type="match status" value="1"/>
</dbReference>
<dbReference type="GO" id="GO:0032259">
    <property type="term" value="P:methylation"/>
    <property type="evidence" value="ECO:0007669"/>
    <property type="project" value="UniProtKB-KW"/>
</dbReference>
<dbReference type="PANTHER" id="PTHR10815">
    <property type="entry name" value="METHYLATED-DNA--PROTEIN-CYSTEINE METHYLTRANSFERASE"/>
    <property type="match status" value="1"/>
</dbReference>
<keyword evidence="5 9" id="KW-0808">Transferase</keyword>
<comment type="caution">
    <text evidence="11">The sequence shown here is derived from an EMBL/GenBank/DDBJ whole genome shotgun (WGS) entry which is preliminary data.</text>
</comment>
<dbReference type="PANTHER" id="PTHR10815:SF5">
    <property type="entry name" value="METHYLATED-DNA--PROTEIN-CYSTEINE METHYLTRANSFERASE"/>
    <property type="match status" value="1"/>
</dbReference>
<protein>
    <recommendedName>
        <fullName evidence="9">Methylated-DNA--protein-cysteine methyltransferase</fullName>
        <ecNumber evidence="9">2.1.1.63</ecNumber>
    </recommendedName>
    <alternativeName>
        <fullName evidence="9">6-O-methylguanine-DNA methyltransferase</fullName>
        <shortName evidence="9">MGMT</shortName>
    </alternativeName>
    <alternativeName>
        <fullName evidence="9">O-6-methylguanine-DNA-alkyltransferase</fullName>
    </alternativeName>
</protein>
<dbReference type="CDD" id="cd06445">
    <property type="entry name" value="ATase"/>
    <property type="match status" value="1"/>
</dbReference>
<dbReference type="InterPro" id="IPR036631">
    <property type="entry name" value="MGMT_N_sf"/>
</dbReference>
<organism evidence="11 12">
    <name type="scientific">Agromyces mariniharenae</name>
    <dbReference type="NCBI Taxonomy" id="2604423"/>
    <lineage>
        <taxon>Bacteria</taxon>
        <taxon>Bacillati</taxon>
        <taxon>Actinomycetota</taxon>
        <taxon>Actinomycetes</taxon>
        <taxon>Micrococcales</taxon>
        <taxon>Microbacteriaceae</taxon>
        <taxon>Agromyces</taxon>
    </lineage>
</organism>